<reference evidence="1 2" key="1">
    <citation type="journal article" date="2020" name="Nature">
        <title>Six reference-quality genomes reveal evolution of bat adaptations.</title>
        <authorList>
            <person name="Jebb D."/>
            <person name="Huang Z."/>
            <person name="Pippel M."/>
            <person name="Hughes G.M."/>
            <person name="Lavrichenko K."/>
            <person name="Devanna P."/>
            <person name="Winkler S."/>
            <person name="Jermiin L.S."/>
            <person name="Skirmuntt E.C."/>
            <person name="Katzourakis A."/>
            <person name="Burkitt-Gray L."/>
            <person name="Ray D.A."/>
            <person name="Sullivan K.A.M."/>
            <person name="Roscito J.G."/>
            <person name="Kirilenko B.M."/>
            <person name="Davalos L.M."/>
            <person name="Corthals A.P."/>
            <person name="Power M.L."/>
            <person name="Jones G."/>
            <person name="Ransome R.D."/>
            <person name="Dechmann D.K.N."/>
            <person name="Locatelli A.G."/>
            <person name="Puechmaille S.J."/>
            <person name="Fedrigo O."/>
            <person name="Jarvis E.D."/>
            <person name="Hiller M."/>
            <person name="Vernes S.C."/>
            <person name="Myers E.W."/>
            <person name="Teeling E.C."/>
        </authorList>
    </citation>
    <scope>NUCLEOTIDE SEQUENCE [LARGE SCALE GENOMIC DNA]</scope>
    <source>
        <strain evidence="1">MRouAeg1</strain>
        <tissue evidence="1">Muscle</tissue>
    </source>
</reference>
<sequence>MRRSGLLMGQLGPGHFRGHPPAPCTTVICSGPLRNTPSFSLNNQEQVLSTQSLPYAHLCFPKSYFCAKSPGSSDLDKADLAIFKQMSLVIQGLVLLLHVGKHLEFAENMTATLASMLIGASPG</sequence>
<organism evidence="1 2">
    <name type="scientific">Rousettus aegyptiacus</name>
    <name type="common">Egyptian fruit bat</name>
    <name type="synonym">Pteropus aegyptiacus</name>
    <dbReference type="NCBI Taxonomy" id="9407"/>
    <lineage>
        <taxon>Eukaryota</taxon>
        <taxon>Metazoa</taxon>
        <taxon>Chordata</taxon>
        <taxon>Craniata</taxon>
        <taxon>Vertebrata</taxon>
        <taxon>Euteleostomi</taxon>
        <taxon>Mammalia</taxon>
        <taxon>Eutheria</taxon>
        <taxon>Laurasiatheria</taxon>
        <taxon>Chiroptera</taxon>
        <taxon>Yinpterochiroptera</taxon>
        <taxon>Pteropodoidea</taxon>
        <taxon>Pteropodidae</taxon>
        <taxon>Rousettinae</taxon>
        <taxon>Rousettus</taxon>
    </lineage>
</organism>
<dbReference type="AlphaFoldDB" id="A0A7J8GAJ6"/>
<dbReference type="Proteomes" id="UP000593571">
    <property type="component" value="Unassembled WGS sequence"/>
</dbReference>
<proteinExistence type="predicted"/>
<accession>A0A7J8GAJ6</accession>
<dbReference type="EMBL" id="JACASE010000006">
    <property type="protein sequence ID" value="KAF6456858.1"/>
    <property type="molecule type" value="Genomic_DNA"/>
</dbReference>
<gene>
    <name evidence="1" type="ORF">HJG63_011506</name>
</gene>
<evidence type="ECO:0000313" key="1">
    <source>
        <dbReference type="EMBL" id="KAF6456858.1"/>
    </source>
</evidence>
<protein>
    <submittedName>
        <fullName evidence="1">Uncharacterized protein</fullName>
    </submittedName>
</protein>
<comment type="caution">
    <text evidence="1">The sequence shown here is derived from an EMBL/GenBank/DDBJ whole genome shotgun (WGS) entry which is preliminary data.</text>
</comment>
<keyword evidence="2" id="KW-1185">Reference proteome</keyword>
<evidence type="ECO:0000313" key="2">
    <source>
        <dbReference type="Proteomes" id="UP000593571"/>
    </source>
</evidence>
<name>A0A7J8GAJ6_ROUAE</name>